<evidence type="ECO:0000313" key="1">
    <source>
        <dbReference type="Proteomes" id="UP000790787"/>
    </source>
</evidence>
<dbReference type="Proteomes" id="UP000790787">
    <property type="component" value="Chromosome 13"/>
</dbReference>
<proteinExistence type="predicted"/>
<keyword evidence="1" id="KW-1185">Reference proteome</keyword>
<evidence type="ECO:0000313" key="2">
    <source>
        <dbReference type="RefSeq" id="XP_075084102.1"/>
    </source>
</evidence>
<gene>
    <name evidence="2" type="primary">LOC142167842</name>
</gene>
<reference evidence="2" key="2">
    <citation type="submission" date="2025-08" db="UniProtKB">
        <authorList>
            <consortium name="RefSeq"/>
        </authorList>
    </citation>
    <scope>IDENTIFICATION</scope>
    <source>
        <tissue evidence="2">Leaf</tissue>
    </source>
</reference>
<protein>
    <submittedName>
        <fullName evidence="2">Uncharacterized protein LOC142167842 isoform X2</fullName>
    </submittedName>
</protein>
<name>A0AC58SGK0_TOBAC</name>
<reference evidence="1" key="1">
    <citation type="journal article" date="2014" name="Nat. Commun.">
        <title>The tobacco genome sequence and its comparison with those of tomato and potato.</title>
        <authorList>
            <person name="Sierro N."/>
            <person name="Battey J.N."/>
            <person name="Ouadi S."/>
            <person name="Bakaher N."/>
            <person name="Bovet L."/>
            <person name="Willig A."/>
            <person name="Goepfert S."/>
            <person name="Peitsch M.C."/>
            <person name="Ivanov N.V."/>
        </authorList>
    </citation>
    <scope>NUCLEOTIDE SEQUENCE [LARGE SCALE GENOMIC DNA]</scope>
</reference>
<dbReference type="RefSeq" id="XP_075084102.1">
    <property type="nucleotide sequence ID" value="XM_075228001.1"/>
</dbReference>
<organism evidence="1 2">
    <name type="scientific">Nicotiana tabacum</name>
    <name type="common">Common tobacco</name>
    <dbReference type="NCBI Taxonomy" id="4097"/>
    <lineage>
        <taxon>Eukaryota</taxon>
        <taxon>Viridiplantae</taxon>
        <taxon>Streptophyta</taxon>
        <taxon>Embryophyta</taxon>
        <taxon>Tracheophyta</taxon>
        <taxon>Spermatophyta</taxon>
        <taxon>Magnoliopsida</taxon>
        <taxon>eudicotyledons</taxon>
        <taxon>Gunneridae</taxon>
        <taxon>Pentapetalae</taxon>
        <taxon>asterids</taxon>
        <taxon>lamiids</taxon>
        <taxon>Solanales</taxon>
        <taxon>Solanaceae</taxon>
        <taxon>Nicotianoideae</taxon>
        <taxon>Nicotianeae</taxon>
        <taxon>Nicotiana</taxon>
    </lineage>
</organism>
<sequence length="75" mass="8915">MPEHPSSLVNIHERRLAGTVPILSGHELYFWIMDTIANQQKCVKRFRFRFLHRYLSRVLLNQFCVTGKRSKKSDL</sequence>
<accession>A0AC58SGK0</accession>